<keyword evidence="4" id="KW-1185">Reference proteome</keyword>
<dbReference type="EMBL" id="RZHF01000005">
    <property type="protein sequence ID" value="RUR33698.1"/>
    <property type="molecule type" value="Genomic_DNA"/>
</dbReference>
<reference evidence="3 4" key="1">
    <citation type="submission" date="2018-12" db="EMBL/GenBank/DDBJ databases">
        <title>three novel Halomonas strain isolated from plants.</title>
        <authorList>
            <person name="Sun C."/>
        </authorList>
    </citation>
    <scope>NUCLEOTIDE SEQUENCE [LARGE SCALE GENOMIC DNA]</scope>
    <source>
        <strain evidence="3 4">JCM 18142</strain>
    </source>
</reference>
<evidence type="ECO:0000313" key="3">
    <source>
        <dbReference type="EMBL" id="RUR33698.1"/>
    </source>
</evidence>
<feature type="signal peptide" evidence="2">
    <location>
        <begin position="1"/>
        <end position="26"/>
    </location>
</feature>
<comment type="caution">
    <text evidence="3">The sequence shown here is derived from an EMBL/GenBank/DDBJ whole genome shotgun (WGS) entry which is preliminary data.</text>
</comment>
<feature type="chain" id="PRO_5018615498" evidence="2">
    <location>
        <begin position="27"/>
        <end position="66"/>
    </location>
</feature>
<feature type="region of interest" description="Disordered" evidence="1">
    <location>
        <begin position="29"/>
        <end position="66"/>
    </location>
</feature>
<organism evidence="3 4">
    <name type="scientific">Vreelandella nanhaiensis</name>
    <dbReference type="NCBI Taxonomy" id="1258546"/>
    <lineage>
        <taxon>Bacteria</taxon>
        <taxon>Pseudomonadati</taxon>
        <taxon>Pseudomonadota</taxon>
        <taxon>Gammaproteobacteria</taxon>
        <taxon>Oceanospirillales</taxon>
        <taxon>Halomonadaceae</taxon>
        <taxon>Vreelandella</taxon>
    </lineage>
</organism>
<keyword evidence="2" id="KW-0732">Signal</keyword>
<proteinExistence type="predicted"/>
<evidence type="ECO:0000256" key="1">
    <source>
        <dbReference type="SAM" id="MobiDB-lite"/>
    </source>
</evidence>
<dbReference type="PROSITE" id="PS51257">
    <property type="entry name" value="PROKAR_LIPOPROTEIN"/>
    <property type="match status" value="1"/>
</dbReference>
<protein>
    <submittedName>
        <fullName evidence="3">Uncharacterized protein</fullName>
    </submittedName>
</protein>
<dbReference type="RefSeq" id="WP_127060313.1">
    <property type="nucleotide sequence ID" value="NZ_RZHF01000005.1"/>
</dbReference>
<name>A0A3S0Z002_9GAMM</name>
<evidence type="ECO:0000256" key="2">
    <source>
        <dbReference type="SAM" id="SignalP"/>
    </source>
</evidence>
<gene>
    <name evidence="3" type="ORF">ELY38_04545</name>
</gene>
<sequence>MVILNKYRIKALLLAFICAFSTVLLVGCGEDDPPNENAQPEPEEPLNQGPMANDDNNGIPPTEDGT</sequence>
<dbReference type="Proteomes" id="UP000287023">
    <property type="component" value="Unassembled WGS sequence"/>
</dbReference>
<evidence type="ECO:0000313" key="4">
    <source>
        <dbReference type="Proteomes" id="UP000287023"/>
    </source>
</evidence>
<dbReference type="AlphaFoldDB" id="A0A3S0Z002"/>
<accession>A0A3S0Z002</accession>